<dbReference type="EMBL" id="JAZDUA010000563">
    <property type="protein sequence ID" value="KAK7791098.1"/>
    <property type="molecule type" value="Genomic_DNA"/>
</dbReference>
<dbReference type="AlphaFoldDB" id="A0AAN9V3T6"/>
<evidence type="ECO:0000313" key="3">
    <source>
        <dbReference type="EMBL" id="KAK7791098.1"/>
    </source>
</evidence>
<feature type="compositionally biased region" description="Basic and acidic residues" evidence="1">
    <location>
        <begin position="1"/>
        <end position="14"/>
    </location>
</feature>
<feature type="domain" description="Formiminotransferase N-terminal subdomain" evidence="2">
    <location>
        <begin position="47"/>
        <end position="226"/>
    </location>
</feature>
<dbReference type="GO" id="GO:0005542">
    <property type="term" value="F:folic acid binding"/>
    <property type="evidence" value="ECO:0007669"/>
    <property type="project" value="InterPro"/>
</dbReference>
<evidence type="ECO:0000259" key="2">
    <source>
        <dbReference type="SMART" id="SM01222"/>
    </source>
</evidence>
<evidence type="ECO:0000313" key="4">
    <source>
        <dbReference type="Proteomes" id="UP001378592"/>
    </source>
</evidence>
<dbReference type="PANTHER" id="PTHR12234">
    <property type="entry name" value="FORMIMINOTRANSFERASE-CYCLODEAMINASE"/>
    <property type="match status" value="1"/>
</dbReference>
<evidence type="ECO:0000256" key="1">
    <source>
        <dbReference type="SAM" id="MobiDB-lite"/>
    </source>
</evidence>
<feature type="region of interest" description="Disordered" evidence="1">
    <location>
        <begin position="1"/>
        <end position="34"/>
    </location>
</feature>
<dbReference type="Proteomes" id="UP001378592">
    <property type="component" value="Unassembled WGS sequence"/>
</dbReference>
<dbReference type="InterPro" id="IPR012886">
    <property type="entry name" value="Formiminotransferase_N"/>
</dbReference>
<dbReference type="Gene3D" id="3.30.990.10">
    <property type="entry name" value="Formiminotransferase, N-terminal subdomain"/>
    <property type="match status" value="1"/>
</dbReference>
<feature type="compositionally biased region" description="Acidic residues" evidence="1">
    <location>
        <begin position="15"/>
        <end position="34"/>
    </location>
</feature>
<gene>
    <name evidence="3" type="ORF">R5R35_012914</name>
</gene>
<dbReference type="GO" id="GO:0016740">
    <property type="term" value="F:transferase activity"/>
    <property type="evidence" value="ECO:0007669"/>
    <property type="project" value="InterPro"/>
</dbReference>
<dbReference type="SUPFAM" id="SSF55116">
    <property type="entry name" value="Formiminotransferase domain of formiminotransferase-cyclodeaminase"/>
    <property type="match status" value="1"/>
</dbReference>
<organism evidence="3 4">
    <name type="scientific">Gryllus longicercus</name>
    <dbReference type="NCBI Taxonomy" id="2509291"/>
    <lineage>
        <taxon>Eukaryota</taxon>
        <taxon>Metazoa</taxon>
        <taxon>Ecdysozoa</taxon>
        <taxon>Arthropoda</taxon>
        <taxon>Hexapoda</taxon>
        <taxon>Insecta</taxon>
        <taxon>Pterygota</taxon>
        <taxon>Neoptera</taxon>
        <taxon>Polyneoptera</taxon>
        <taxon>Orthoptera</taxon>
        <taxon>Ensifera</taxon>
        <taxon>Gryllidea</taxon>
        <taxon>Grylloidea</taxon>
        <taxon>Gryllidae</taxon>
        <taxon>Gryllinae</taxon>
        <taxon>Gryllus</taxon>
    </lineage>
</organism>
<dbReference type="PANTHER" id="PTHR12234:SF0">
    <property type="entry name" value="FORMIMIDOYLTRANSFERASE-CYCLODEAMINASE"/>
    <property type="match status" value="1"/>
</dbReference>
<proteinExistence type="predicted"/>
<accession>A0AAN9V3T6</accession>
<sequence length="233" mass="24409">MPQREDEKEPREVAEEGVEEGAEEEEEGEDADDGCDDVQELLARDDAVIECVPNISEGRDAQVVEAVAAAARGVAGCTLLDVSSGADTHRTVLTLAGAPAAVLAAAQALAAAAAARIDMRRHAGAHPRLGALDVCPLVPVRGLSLRQCALLARELARRIAEALDVPVYLYGAAVAPGPERDHRRTAPQIRAGEYEGLAKKVSARSLAAAAPTTTPLFRAPPQMARSAEMGKLL</sequence>
<dbReference type="SMART" id="SM01222">
    <property type="entry name" value="FTCD_N"/>
    <property type="match status" value="1"/>
</dbReference>
<protein>
    <recommendedName>
        <fullName evidence="2">Formiminotransferase N-terminal subdomain domain-containing protein</fullName>
    </recommendedName>
</protein>
<dbReference type="Pfam" id="PF07837">
    <property type="entry name" value="FTCD_N"/>
    <property type="match status" value="1"/>
</dbReference>
<dbReference type="InterPro" id="IPR022384">
    <property type="entry name" value="FormiminoTrfase_cat_dom_sf"/>
</dbReference>
<reference evidence="3 4" key="1">
    <citation type="submission" date="2024-03" db="EMBL/GenBank/DDBJ databases">
        <title>The genome assembly and annotation of the cricket Gryllus longicercus Weissman &amp; Gray.</title>
        <authorList>
            <person name="Szrajer S."/>
            <person name="Gray D."/>
            <person name="Ylla G."/>
        </authorList>
    </citation>
    <scope>NUCLEOTIDE SEQUENCE [LARGE SCALE GENOMIC DNA]</scope>
    <source>
        <strain evidence="3">DAG 2021-001</strain>
        <tissue evidence="3">Whole body minus gut</tissue>
    </source>
</reference>
<dbReference type="InterPro" id="IPR037064">
    <property type="entry name" value="Formiminotransferase_N_sf"/>
</dbReference>
<comment type="caution">
    <text evidence="3">The sequence shown here is derived from an EMBL/GenBank/DDBJ whole genome shotgun (WGS) entry which is preliminary data.</text>
</comment>
<keyword evidence="4" id="KW-1185">Reference proteome</keyword>
<dbReference type="InterPro" id="IPR051623">
    <property type="entry name" value="FTCD"/>
</dbReference>
<name>A0AAN9V3T6_9ORTH</name>